<evidence type="ECO:0000256" key="8">
    <source>
        <dbReference type="ARBA" id="ARBA00022781"/>
    </source>
</evidence>
<feature type="transmembrane region" description="Helical" evidence="14">
    <location>
        <begin position="189"/>
        <end position="210"/>
    </location>
</feature>
<keyword evidence="16" id="KW-1185">Reference proteome</keyword>
<evidence type="ECO:0000256" key="4">
    <source>
        <dbReference type="ARBA" id="ARBA00006665"/>
    </source>
</evidence>
<feature type="transmembrane region" description="Helical" evidence="14">
    <location>
        <begin position="160"/>
        <end position="183"/>
    </location>
</feature>
<evidence type="ECO:0000256" key="12">
    <source>
        <dbReference type="ARBA" id="ARBA00023136"/>
    </source>
</evidence>
<evidence type="ECO:0000256" key="3">
    <source>
        <dbReference type="ARBA" id="ARBA00005699"/>
    </source>
</evidence>
<reference evidence="15 16" key="1">
    <citation type="submission" date="2021-06" db="EMBL/GenBank/DDBJ databases">
        <title>Candida outbreak in Lebanon.</title>
        <authorList>
            <person name="Finianos M."/>
        </authorList>
    </citation>
    <scope>NUCLEOTIDE SEQUENCE [LARGE SCALE GENOMIC DNA]</scope>
    <source>
        <strain evidence="15">CA3LBN</strain>
    </source>
</reference>
<keyword evidence="5" id="KW-0813">Transport</keyword>
<feature type="transmembrane region" description="Helical" evidence="14">
    <location>
        <begin position="356"/>
        <end position="374"/>
    </location>
</feature>
<evidence type="ECO:0000256" key="6">
    <source>
        <dbReference type="ARBA" id="ARBA00022547"/>
    </source>
</evidence>
<evidence type="ECO:0000256" key="2">
    <source>
        <dbReference type="ARBA" id="ARBA00004325"/>
    </source>
</evidence>
<evidence type="ECO:0000256" key="9">
    <source>
        <dbReference type="ARBA" id="ARBA00022989"/>
    </source>
</evidence>
<feature type="transmembrane region" description="Helical" evidence="14">
    <location>
        <begin position="112"/>
        <end position="134"/>
    </location>
</feature>
<keyword evidence="7 14" id="KW-0812">Transmembrane</keyword>
<keyword evidence="6" id="KW-0138">CF(0)</keyword>
<feature type="transmembrane region" description="Helical" evidence="14">
    <location>
        <begin position="222"/>
        <end position="242"/>
    </location>
</feature>
<keyword evidence="11" id="KW-0496">Mitochondrion</keyword>
<evidence type="ECO:0000256" key="7">
    <source>
        <dbReference type="ARBA" id="ARBA00022692"/>
    </source>
</evidence>
<organism evidence="15 16">
    <name type="scientific">Candidozyma haemuli</name>
    <dbReference type="NCBI Taxonomy" id="45357"/>
    <lineage>
        <taxon>Eukaryota</taxon>
        <taxon>Fungi</taxon>
        <taxon>Dikarya</taxon>
        <taxon>Ascomycota</taxon>
        <taxon>Saccharomycotina</taxon>
        <taxon>Pichiomycetes</taxon>
        <taxon>Metschnikowiaceae</taxon>
        <taxon>Candidozyma</taxon>
    </lineage>
</organism>
<dbReference type="InterPro" id="IPR005016">
    <property type="entry name" value="TDE1/TMS"/>
</dbReference>
<evidence type="ECO:0000256" key="5">
    <source>
        <dbReference type="ARBA" id="ARBA00022448"/>
    </source>
</evidence>
<evidence type="ECO:0000256" key="14">
    <source>
        <dbReference type="SAM" id="Phobius"/>
    </source>
</evidence>
<accession>A0ABX8I3N8</accession>
<feature type="transmembrane region" description="Helical" evidence="14">
    <location>
        <begin position="262"/>
        <end position="280"/>
    </location>
</feature>
<keyword evidence="12 14" id="KW-0472">Membrane</keyword>
<evidence type="ECO:0000256" key="10">
    <source>
        <dbReference type="ARBA" id="ARBA00023065"/>
    </source>
</evidence>
<evidence type="ECO:0000313" key="15">
    <source>
        <dbReference type="EMBL" id="QWU87891.1"/>
    </source>
</evidence>
<dbReference type="Proteomes" id="UP000825434">
    <property type="component" value="Chromosome 2"/>
</dbReference>
<evidence type="ECO:0000313" key="16">
    <source>
        <dbReference type="Proteomes" id="UP000825434"/>
    </source>
</evidence>
<dbReference type="InterPro" id="IPR006808">
    <property type="entry name" value="ATP_synth_F0_gsu_mt"/>
</dbReference>
<sequence>MLNSIISWIALSPFIVHRLEKATFGFINNRCGPDGKQCISFSSVYRINLALGSLHLILAALLVNVRSTSNPRAVIQNGCWKIKIFAWISFIFINFVLIPDSFFVFYGNHIAIIFSTIFLGIGLVLLVDFAHAWAEKCLEKIELEELTGEDEYNAGLWKKLLIGGTLSMYVASLVLTIVMYVFFAMKGCSMNQAAITINLILSLIISGMSVNQSIQESNPNAGLAQASMVVFYCTYLVLSAVVSEPDDKMCNPLVRSKGTRTLSVVLGALFTFVALAYTTTRAANASFFDTEGGVSESHVSSQPSERNQMRYEAIQQAVNEGSLPESALQQVDLYDEDSGVHGPGDEKNSVKYNYTLFHIIFFLATQYVATLLTVNVKQDDVGDFIPVGRTYFASWIKIISSWVCYVLYGWINFLNKPPTSTMSAIVSKATGLFNSAVAKSTQLANCAVYWGKVGAEVGKIVYKQEGLAPPSQAQFKQVYNNFVKFLQTPSEQKAALEAVTKFQPNKQNLSQLGIYSIHVLAFFSVGEIIGRRSLFGYPVAHAEHH</sequence>
<dbReference type="EMBL" id="CP076662">
    <property type="protein sequence ID" value="QWU87891.1"/>
    <property type="molecule type" value="Genomic_DNA"/>
</dbReference>
<evidence type="ECO:0008006" key="17">
    <source>
        <dbReference type="Google" id="ProtNLM"/>
    </source>
</evidence>
<evidence type="ECO:0000256" key="13">
    <source>
        <dbReference type="ARBA" id="ARBA00023310"/>
    </source>
</evidence>
<evidence type="ECO:0000256" key="1">
    <source>
        <dbReference type="ARBA" id="ARBA00004141"/>
    </source>
</evidence>
<evidence type="ECO:0000256" key="11">
    <source>
        <dbReference type="ARBA" id="ARBA00023128"/>
    </source>
</evidence>
<keyword evidence="8" id="KW-0375">Hydrogen ion transport</keyword>
<keyword evidence="13" id="KW-0066">ATP synthesis</keyword>
<comment type="similarity">
    <text evidence="3">Belongs to the ATPase g subunit family.</text>
</comment>
<comment type="similarity">
    <text evidence="4">Belongs to the TDE1 family.</text>
</comment>
<dbReference type="Pfam" id="PF04718">
    <property type="entry name" value="ATP-synt_G"/>
    <property type="match status" value="1"/>
</dbReference>
<proteinExistence type="inferred from homology"/>
<feature type="transmembrane region" description="Helical" evidence="14">
    <location>
        <begin position="45"/>
        <end position="63"/>
    </location>
</feature>
<gene>
    <name evidence="15" type="ORF">CA3LBN_002156</name>
</gene>
<dbReference type="PANTHER" id="PTHR10383:SF9">
    <property type="entry name" value="SERINE INCORPORATOR, ISOFORM F"/>
    <property type="match status" value="1"/>
</dbReference>
<comment type="subcellular location">
    <subcellularLocation>
        <location evidence="1">Membrane</location>
        <topology evidence="1">Multi-pass membrane protein</topology>
    </subcellularLocation>
    <subcellularLocation>
        <location evidence="2">Mitochondrion membrane</location>
    </subcellularLocation>
</comment>
<keyword evidence="10" id="KW-0406">Ion transport</keyword>
<keyword evidence="9 14" id="KW-1133">Transmembrane helix</keyword>
<feature type="transmembrane region" description="Helical" evidence="14">
    <location>
        <begin position="84"/>
        <end position="106"/>
    </location>
</feature>
<feature type="transmembrane region" description="Helical" evidence="14">
    <location>
        <begin position="394"/>
        <end position="414"/>
    </location>
</feature>
<dbReference type="PANTHER" id="PTHR10383">
    <property type="entry name" value="SERINE INCORPORATOR"/>
    <property type="match status" value="1"/>
</dbReference>
<dbReference type="Pfam" id="PF03348">
    <property type="entry name" value="Serinc"/>
    <property type="match status" value="1"/>
</dbReference>
<name>A0ABX8I3N8_9ASCO</name>
<protein>
    <recommendedName>
        <fullName evidence="17">Membrane protein TMS1</fullName>
    </recommendedName>
</protein>